<dbReference type="PANTHER" id="PTHR33744:SF1">
    <property type="entry name" value="DNA-BINDING TRANSCRIPTIONAL ACTIVATOR ADER"/>
    <property type="match status" value="1"/>
</dbReference>
<dbReference type="InterPro" id="IPR051448">
    <property type="entry name" value="CdaR-like_regulators"/>
</dbReference>
<dbReference type="Pfam" id="PF25906">
    <property type="entry name" value="PucR-like_N"/>
    <property type="match status" value="1"/>
</dbReference>
<name>A0ABN3V0J9_9MICO</name>
<sequence length="428" mass="46778">MGAQGSKILTQKREFSDESCSQMTKIDENPHESPTVTADRAAALTLSLDVQTALRSHLPSVAEHAVAAIIVEVPVYAAARSFMVDNIEAAVQMALGSFLTLAARSGDASTPLRPAQRGSYELGRGEARSGRSVDALLAAYRVGARVSWRQLSAVAVEAGMDASQLAQFAELVFAYIDELSAASVAGHADELETSERLQRQHRDRLALELLRGASEEVLLRRLDRARWEKPSTITALLTRETELHGIRGLVDPRSLVLAEDLPDVTAEENTAALLVPDLSPGARTKLLRAIGTRPVVVGPTRPWLLTAGSYRRALRAHRLLRDAGSGAQAAYDTERHLADLVRAADPEALADLRRMALAPLDDLTEVAREKLEETLRLWLLHRGRREAVAEALFVHQQTVRYRVGQLRDLFGDDLDDPDVVRDLVIALG</sequence>
<feature type="domain" description="PucR-like N-terminal" evidence="2">
    <location>
        <begin position="49"/>
        <end position="205"/>
    </location>
</feature>
<keyword evidence="4" id="KW-1185">Reference proteome</keyword>
<dbReference type="PANTHER" id="PTHR33744">
    <property type="entry name" value="CARBOHYDRATE DIACID REGULATOR"/>
    <property type="match status" value="1"/>
</dbReference>
<gene>
    <name evidence="3" type="ORF">GCM10009867_37130</name>
</gene>
<evidence type="ECO:0000259" key="2">
    <source>
        <dbReference type="Pfam" id="PF25906"/>
    </source>
</evidence>
<feature type="domain" description="PucR C-terminal helix-turn-helix" evidence="1">
    <location>
        <begin position="372"/>
        <end position="427"/>
    </location>
</feature>
<comment type="caution">
    <text evidence="3">The sequence shown here is derived from an EMBL/GenBank/DDBJ whole genome shotgun (WGS) entry which is preliminary data.</text>
</comment>
<organism evidence="3 4">
    <name type="scientific">Pedococcus aerophilus</name>
    <dbReference type="NCBI Taxonomy" id="436356"/>
    <lineage>
        <taxon>Bacteria</taxon>
        <taxon>Bacillati</taxon>
        <taxon>Actinomycetota</taxon>
        <taxon>Actinomycetes</taxon>
        <taxon>Micrococcales</taxon>
        <taxon>Intrasporangiaceae</taxon>
        <taxon>Pedococcus</taxon>
    </lineage>
</organism>
<dbReference type="InterPro" id="IPR058663">
    <property type="entry name" value="PucR-like_N"/>
</dbReference>
<reference evidence="3 4" key="1">
    <citation type="journal article" date="2019" name="Int. J. Syst. Evol. Microbiol.">
        <title>The Global Catalogue of Microorganisms (GCM) 10K type strain sequencing project: providing services to taxonomists for standard genome sequencing and annotation.</title>
        <authorList>
            <consortium name="The Broad Institute Genomics Platform"/>
            <consortium name="The Broad Institute Genome Sequencing Center for Infectious Disease"/>
            <person name="Wu L."/>
            <person name="Ma J."/>
        </authorList>
    </citation>
    <scope>NUCLEOTIDE SEQUENCE [LARGE SCALE GENOMIC DNA]</scope>
    <source>
        <strain evidence="3 4">JCM 16378</strain>
    </source>
</reference>
<dbReference type="InterPro" id="IPR042070">
    <property type="entry name" value="PucR_C-HTH_sf"/>
</dbReference>
<dbReference type="InterPro" id="IPR025736">
    <property type="entry name" value="PucR_C-HTH_dom"/>
</dbReference>
<evidence type="ECO:0000313" key="4">
    <source>
        <dbReference type="Proteomes" id="UP001501326"/>
    </source>
</evidence>
<evidence type="ECO:0000313" key="3">
    <source>
        <dbReference type="EMBL" id="GAA2739759.1"/>
    </source>
</evidence>
<evidence type="ECO:0000259" key="1">
    <source>
        <dbReference type="Pfam" id="PF13556"/>
    </source>
</evidence>
<dbReference type="Proteomes" id="UP001501326">
    <property type="component" value="Unassembled WGS sequence"/>
</dbReference>
<dbReference type="Pfam" id="PF13556">
    <property type="entry name" value="HTH_30"/>
    <property type="match status" value="1"/>
</dbReference>
<proteinExistence type="predicted"/>
<protein>
    <submittedName>
        <fullName evidence="3">Helix-turn-helix domain-containing protein</fullName>
    </submittedName>
</protein>
<accession>A0ABN3V0J9</accession>
<dbReference type="EMBL" id="BAAARN010000005">
    <property type="protein sequence ID" value="GAA2739759.1"/>
    <property type="molecule type" value="Genomic_DNA"/>
</dbReference>
<dbReference type="Gene3D" id="1.10.10.2840">
    <property type="entry name" value="PucR C-terminal helix-turn-helix domain"/>
    <property type="match status" value="1"/>
</dbReference>